<dbReference type="InterPro" id="IPR009072">
    <property type="entry name" value="Histone-fold"/>
</dbReference>
<dbReference type="PANTHER" id="PTHR46469:SF1">
    <property type="entry name" value="TRANSCRIPTION INITIATION FACTOR TFIID SUBUNIT 8"/>
    <property type="match status" value="1"/>
</dbReference>
<reference evidence="9 10" key="1">
    <citation type="submission" date="2019-07" db="EMBL/GenBank/DDBJ databases">
        <title>Finished genome of Venturia effusa.</title>
        <authorList>
            <person name="Young C.A."/>
            <person name="Cox M.P."/>
            <person name="Ganley A.R.D."/>
            <person name="David W.J."/>
        </authorList>
    </citation>
    <scope>NUCLEOTIDE SEQUENCE [LARGE SCALE GENOMIC DNA]</scope>
    <source>
        <strain evidence="10">albino</strain>
    </source>
</reference>
<evidence type="ECO:0000256" key="1">
    <source>
        <dbReference type="ARBA" id="ARBA00004123"/>
    </source>
</evidence>
<comment type="similarity">
    <text evidence="2">Belongs to the TAF8 family.</text>
</comment>
<keyword evidence="6" id="KW-0539">Nucleus</keyword>
<evidence type="ECO:0000313" key="9">
    <source>
        <dbReference type="EMBL" id="QDS68394.1"/>
    </source>
</evidence>
<dbReference type="InterPro" id="IPR006565">
    <property type="entry name" value="BTP"/>
</dbReference>
<dbReference type="Pfam" id="PF10406">
    <property type="entry name" value="TAF8_C"/>
    <property type="match status" value="1"/>
</dbReference>
<feature type="domain" description="Transcription factor TFIID subunit 8 C-terminal" evidence="8">
    <location>
        <begin position="149"/>
        <end position="197"/>
    </location>
</feature>
<dbReference type="STRING" id="50376.A0A517KYD4"/>
<dbReference type="AlphaFoldDB" id="A0A517KYD4"/>
<proteinExistence type="inferred from homology"/>
<keyword evidence="4" id="KW-0805">Transcription regulation</keyword>
<evidence type="ECO:0000256" key="2">
    <source>
        <dbReference type="ARBA" id="ARBA00008767"/>
    </source>
</evidence>
<gene>
    <name evidence="9" type="ORF">FKW77_010761</name>
</gene>
<comment type="subcellular location">
    <subcellularLocation>
        <location evidence="1">Nucleus</location>
    </subcellularLocation>
</comment>
<evidence type="ECO:0000256" key="3">
    <source>
        <dbReference type="ARBA" id="ARBA00017307"/>
    </source>
</evidence>
<dbReference type="Gene3D" id="1.10.20.10">
    <property type="entry name" value="Histone, subunit A"/>
    <property type="match status" value="1"/>
</dbReference>
<feature type="domain" description="Bromodomain associated" evidence="7">
    <location>
        <begin position="31"/>
        <end position="98"/>
    </location>
</feature>
<evidence type="ECO:0000256" key="6">
    <source>
        <dbReference type="ARBA" id="ARBA00023242"/>
    </source>
</evidence>
<dbReference type="CDD" id="cd08049">
    <property type="entry name" value="TAF8"/>
    <property type="match status" value="1"/>
</dbReference>
<dbReference type="GO" id="GO:0006367">
    <property type="term" value="P:transcription initiation at RNA polymerase II promoter"/>
    <property type="evidence" value="ECO:0007669"/>
    <property type="project" value="TreeGrafter"/>
</dbReference>
<dbReference type="CDD" id="cd00076">
    <property type="entry name" value="HFD_SF"/>
    <property type="match status" value="1"/>
</dbReference>
<dbReference type="EMBL" id="CP042185">
    <property type="protein sequence ID" value="QDS68394.1"/>
    <property type="molecule type" value="Genomic_DNA"/>
</dbReference>
<dbReference type="GO" id="GO:0046982">
    <property type="term" value="F:protein heterodimerization activity"/>
    <property type="evidence" value="ECO:0007669"/>
    <property type="project" value="InterPro"/>
</dbReference>
<protein>
    <recommendedName>
        <fullName evidence="3">Transcription initiation factor TFIID subunit 8</fullName>
    </recommendedName>
</protein>
<dbReference type="InterPro" id="IPR019473">
    <property type="entry name" value="TFIID_su8_C"/>
</dbReference>
<dbReference type="PANTHER" id="PTHR46469">
    <property type="entry name" value="TRANSCRIPTION INITIATION FACTOR TFIID SUBUNIT 8"/>
    <property type="match status" value="1"/>
</dbReference>
<evidence type="ECO:0000256" key="5">
    <source>
        <dbReference type="ARBA" id="ARBA00023163"/>
    </source>
</evidence>
<dbReference type="OrthoDB" id="2193813at2759"/>
<organism evidence="9 10">
    <name type="scientific">Venturia effusa</name>
    <dbReference type="NCBI Taxonomy" id="50376"/>
    <lineage>
        <taxon>Eukaryota</taxon>
        <taxon>Fungi</taxon>
        <taxon>Dikarya</taxon>
        <taxon>Ascomycota</taxon>
        <taxon>Pezizomycotina</taxon>
        <taxon>Dothideomycetes</taxon>
        <taxon>Pleosporomycetidae</taxon>
        <taxon>Venturiales</taxon>
        <taxon>Venturiaceae</taxon>
        <taxon>Venturia</taxon>
    </lineage>
</organism>
<keyword evidence="5" id="KW-0804">Transcription</keyword>
<evidence type="ECO:0000259" key="7">
    <source>
        <dbReference type="Pfam" id="PF07524"/>
    </source>
</evidence>
<dbReference type="InterPro" id="IPR037818">
    <property type="entry name" value="TAF8"/>
</dbReference>
<keyword evidence="10" id="KW-1185">Reference proteome</keyword>
<dbReference type="Proteomes" id="UP000316270">
    <property type="component" value="Chromosome 1"/>
</dbReference>
<evidence type="ECO:0000313" key="10">
    <source>
        <dbReference type="Proteomes" id="UP000316270"/>
    </source>
</evidence>
<dbReference type="GO" id="GO:0005669">
    <property type="term" value="C:transcription factor TFIID complex"/>
    <property type="evidence" value="ECO:0007669"/>
    <property type="project" value="InterPro"/>
</dbReference>
<evidence type="ECO:0000259" key="8">
    <source>
        <dbReference type="Pfam" id="PF10406"/>
    </source>
</evidence>
<sequence>MRTVHHSTRIQQDRVDEATSRIQDEAFFDAQLLRSITLALSSVGFDSVMPTALEAFRAQVDQYMRRFLSLVHSSMVSNRRMQPIPQDFVTALAKFGLKPKELLPHVQLPLIPSIVQPPVPPGPPEEPPLPSTNDILGPELVGLAIREKYIPAHLPPLPSRHTWKDTEIYTNRETDARKIRELATEEGVLAEKAMRKLMAGAALSKPALGGRNSRKDQIIWEQTMNAILKMDEEQAPPEDGIDWPGGGETAASLNTAIPVNYDRRFWRQSARGT</sequence>
<evidence type="ECO:0000256" key="4">
    <source>
        <dbReference type="ARBA" id="ARBA00023015"/>
    </source>
</evidence>
<name>A0A517KYD4_9PEZI</name>
<dbReference type="Pfam" id="PF07524">
    <property type="entry name" value="Bromo_TP"/>
    <property type="match status" value="1"/>
</dbReference>
<accession>A0A517KYD4</accession>